<gene>
    <name evidence="1" type="ORF">VV02_13330</name>
</gene>
<dbReference type="RefSeq" id="WP_052592111.1">
    <property type="nucleotide sequence ID" value="NZ_CP011112.1"/>
</dbReference>
<proteinExistence type="predicted"/>
<name>A0A0K1JJ45_9MICO</name>
<protein>
    <submittedName>
        <fullName evidence="1">Uncharacterized protein</fullName>
    </submittedName>
</protein>
<reference evidence="1 2" key="1">
    <citation type="submission" date="2015-03" db="EMBL/GenBank/DDBJ databases">
        <title>Luteipulveratus halotolerans sp. nov., a novel actinobacterium (Dermacoccaceae) from Sarawak, Malaysia.</title>
        <authorList>
            <person name="Juboi H."/>
            <person name="Basik A."/>
            <person name="Shamsul S.S."/>
            <person name="Arnold P."/>
            <person name="Schmitt E.K."/>
            <person name="Sanglier J.-J."/>
            <person name="Yeo T."/>
        </authorList>
    </citation>
    <scope>NUCLEOTIDE SEQUENCE [LARGE SCALE GENOMIC DNA]</scope>
    <source>
        <strain evidence="1 2">MN07-A0370</strain>
    </source>
</reference>
<evidence type="ECO:0000313" key="2">
    <source>
        <dbReference type="Proteomes" id="UP000066480"/>
    </source>
</evidence>
<evidence type="ECO:0000313" key="1">
    <source>
        <dbReference type="EMBL" id="AKU16615.1"/>
    </source>
</evidence>
<dbReference type="AlphaFoldDB" id="A0A0K1JJ45"/>
<keyword evidence="2" id="KW-1185">Reference proteome</keyword>
<accession>A0A0K1JJ45</accession>
<organism evidence="1 2">
    <name type="scientific">Luteipulveratus mongoliensis</name>
    <dbReference type="NCBI Taxonomy" id="571913"/>
    <lineage>
        <taxon>Bacteria</taxon>
        <taxon>Bacillati</taxon>
        <taxon>Actinomycetota</taxon>
        <taxon>Actinomycetes</taxon>
        <taxon>Micrococcales</taxon>
        <taxon>Dermacoccaceae</taxon>
        <taxon>Luteipulveratus</taxon>
    </lineage>
</organism>
<dbReference type="OrthoDB" id="8409906at2"/>
<dbReference type="Proteomes" id="UP000066480">
    <property type="component" value="Chromosome"/>
</dbReference>
<dbReference type="EMBL" id="CP011112">
    <property type="protein sequence ID" value="AKU16615.1"/>
    <property type="molecule type" value="Genomic_DNA"/>
</dbReference>
<dbReference type="KEGG" id="lmoi:VV02_13330"/>
<dbReference type="STRING" id="571913.VV02_13330"/>
<sequence length="497" mass="53098">MTGNSDQLAVLGQQVLDAIITTYLPDSGSALALALHPGQALADDLVQAGETNPLRLSEWIADQYDYPLWLKRSDGSSVSASVVGGIPAKAAYLNMVPWACPSVPADSTSYPRLAALIAQARKDLGDTPETLPFGCEPTDFAEPTSPAWHVFDTKITSTSSMTKTVHPESAPVIGVNPDLWKLRPVTAQVLDALPDRAVQLEDQRKLLEEMTTIPRYEVAQRVRDIPCPEDYATPEVQAQVEVATEVVQPPEEAQVAAEVVQPPEAVGETAVTGVADLQLDQPLAARGIAGFAGLRTTLARSDVALDRMAVATAVAAAEEPPAPVRAIRFDTAVAEQLTQLQTADLVAAPAVTETTTESSELHVHFEYCLLTITRRLAGNRWWHQELVAEDDWFVPGMKRGDMVKESTQEGYAHCLPQALLVVRNVSLTGSWTDAARESMTNAISYVGPFLASVPAAAEASTASAEQVTVLGIGVQVIGELCAPLPPLPPQDDPALVQ</sequence>